<proteinExistence type="inferred from homology"/>
<dbReference type="GO" id="GO:0034551">
    <property type="term" value="P:mitochondrial respiratory chain complex III assembly"/>
    <property type="evidence" value="ECO:0007669"/>
    <property type="project" value="InterPro"/>
</dbReference>
<reference evidence="11" key="1">
    <citation type="submission" date="2020-05" db="UniProtKB">
        <authorList>
            <consortium name="EnsemblMetazoa"/>
        </authorList>
    </citation>
    <scope>IDENTIFICATION</scope>
    <source>
        <strain evidence="11">BB02</strain>
    </source>
</reference>
<keyword evidence="4" id="KW-0143">Chaperone</keyword>
<dbReference type="EnsemblMetazoa" id="BGLB039954-RA">
    <property type="protein sequence ID" value="BGLB039954-PA"/>
    <property type="gene ID" value="BGLB039954"/>
</dbReference>
<protein>
    <recommendedName>
        <fullName evidence="7">Complex III assembly factor LYRM7</fullName>
    </recommendedName>
    <alternativeName>
        <fullName evidence="8">LYR motif-containing protein 7</fullName>
    </alternativeName>
</protein>
<dbReference type="EnsemblMetazoa" id="BGLB039954-RB">
    <property type="protein sequence ID" value="BGLB039954-PB"/>
    <property type="gene ID" value="BGLB039954"/>
</dbReference>
<comment type="function">
    <text evidence="5">Assembly factor required for Rieske Fe-S protein UQCRFS1 incorporation into the cytochrome b-c1 (CIII) complex. Functions as a chaperone, binding to this subunit within the mitochondrial matrix and stabilizing it prior to its translocation and insertion into the late CIII dimeric intermediate within the mitochondrial inner membrane.</text>
</comment>
<dbReference type="InterPro" id="IPR050435">
    <property type="entry name" value="MZM1/LYRM7"/>
</dbReference>
<evidence type="ECO:0000313" key="12">
    <source>
        <dbReference type="Proteomes" id="UP000076420"/>
    </source>
</evidence>
<dbReference type="GeneID" id="106054645"/>
<dbReference type="VEuPathDB" id="VectorBase:BGLAX_027838"/>
<dbReference type="KEGG" id="bgt:106054645"/>
<comment type="subcellular location">
    <subcellularLocation>
        <location evidence="1">Mitochondrion matrix</location>
    </subcellularLocation>
</comment>
<evidence type="ECO:0000313" key="14">
    <source>
        <dbReference type="RefSeq" id="XP_013066066.1"/>
    </source>
</evidence>
<dbReference type="Proteomes" id="UP001165740">
    <property type="component" value="Chromosome 8"/>
</dbReference>
<organism evidence="11 12">
    <name type="scientific">Biomphalaria glabrata</name>
    <name type="common">Bloodfluke planorb</name>
    <name type="synonym">Freshwater snail</name>
    <dbReference type="NCBI Taxonomy" id="6526"/>
    <lineage>
        <taxon>Eukaryota</taxon>
        <taxon>Metazoa</taxon>
        <taxon>Spiralia</taxon>
        <taxon>Lophotrochozoa</taxon>
        <taxon>Mollusca</taxon>
        <taxon>Gastropoda</taxon>
        <taxon>Heterobranchia</taxon>
        <taxon>Euthyneura</taxon>
        <taxon>Panpulmonata</taxon>
        <taxon>Hygrophila</taxon>
        <taxon>Lymnaeoidea</taxon>
        <taxon>Planorbidae</taxon>
        <taxon>Biomphalaria</taxon>
    </lineage>
</organism>
<dbReference type="InterPro" id="IPR008011">
    <property type="entry name" value="Complex1_LYR_dom"/>
</dbReference>
<dbReference type="STRING" id="6526.A0A2C9M921"/>
<evidence type="ECO:0000256" key="1">
    <source>
        <dbReference type="ARBA" id="ARBA00004305"/>
    </source>
</evidence>
<dbReference type="PANTHER" id="PTHR46749:SF1">
    <property type="entry name" value="COMPLEX III ASSEMBLY FACTOR LYRM7"/>
    <property type="match status" value="1"/>
</dbReference>
<dbReference type="RefSeq" id="XP_055893486.1">
    <property type="nucleotide sequence ID" value="XM_056037511.1"/>
</dbReference>
<evidence type="ECO:0000256" key="9">
    <source>
        <dbReference type="SAM" id="MobiDB-lite"/>
    </source>
</evidence>
<evidence type="ECO:0000313" key="17">
    <source>
        <dbReference type="RefSeq" id="XP_055893486.1"/>
    </source>
</evidence>
<dbReference type="VEuPathDB" id="VectorBase:BGLB039954"/>
<sequence>MAARSRVLEALRSVHRAKREVFEGDPYALKYVTDKIREEFRKNIHLKDPAQIEEAIIVATDSAKYLRCSVVQLRQKNKDTFELRLTKNTATQKNVPYDPTKEVPMKPRRKKCSPETEPSTT</sequence>
<dbReference type="RefSeq" id="XP_013066066.1">
    <property type="nucleotide sequence ID" value="XM_013210612.2"/>
</dbReference>
<comment type="subunit">
    <text evidence="6">Interacts with UQCRFS1.</text>
</comment>
<evidence type="ECO:0000313" key="15">
    <source>
        <dbReference type="RefSeq" id="XP_013066067.1"/>
    </source>
</evidence>
<gene>
    <name evidence="11" type="primary">106054645</name>
    <name evidence="14 15 16 17" type="synonym">LOC106054645</name>
</gene>
<feature type="region of interest" description="Disordered" evidence="9">
    <location>
        <begin position="87"/>
        <end position="121"/>
    </location>
</feature>
<evidence type="ECO:0000256" key="5">
    <source>
        <dbReference type="ARBA" id="ARBA00025430"/>
    </source>
</evidence>
<accession>A0A2C9M921</accession>
<evidence type="ECO:0000256" key="4">
    <source>
        <dbReference type="ARBA" id="ARBA00023186"/>
    </source>
</evidence>
<keyword evidence="13" id="KW-1185">Reference proteome</keyword>
<dbReference type="RefSeq" id="XP_013066067.1">
    <property type="nucleotide sequence ID" value="XM_013210613.2"/>
</dbReference>
<evidence type="ECO:0000256" key="2">
    <source>
        <dbReference type="ARBA" id="ARBA00009508"/>
    </source>
</evidence>
<dbReference type="RefSeq" id="XP_055893485.1">
    <property type="nucleotide sequence ID" value="XM_056037510.1"/>
</dbReference>
<dbReference type="OMA" id="TRQYVFH"/>
<evidence type="ECO:0000313" key="16">
    <source>
        <dbReference type="RefSeq" id="XP_055893485.1"/>
    </source>
</evidence>
<name>A0A2C9M921_BIOGL</name>
<dbReference type="GO" id="GO:0044183">
    <property type="term" value="F:protein folding chaperone"/>
    <property type="evidence" value="ECO:0007669"/>
    <property type="project" value="TreeGrafter"/>
</dbReference>
<evidence type="ECO:0000313" key="13">
    <source>
        <dbReference type="Proteomes" id="UP001165740"/>
    </source>
</evidence>
<evidence type="ECO:0000313" key="11">
    <source>
        <dbReference type="EnsemblMetazoa" id="BGLB039954-PB"/>
    </source>
</evidence>
<keyword evidence="3" id="KW-0496">Mitochondrion</keyword>
<dbReference type="PANTHER" id="PTHR46749">
    <property type="entry name" value="COMPLEX III ASSEMBLY FACTOR LYRM7"/>
    <property type="match status" value="1"/>
</dbReference>
<evidence type="ECO:0000256" key="7">
    <source>
        <dbReference type="ARBA" id="ARBA00026165"/>
    </source>
</evidence>
<dbReference type="Pfam" id="PF05347">
    <property type="entry name" value="Complex1_LYR"/>
    <property type="match status" value="1"/>
</dbReference>
<dbReference type="CDD" id="cd20267">
    <property type="entry name" value="Complex1_LYR_LYRM7"/>
    <property type="match status" value="1"/>
</dbReference>
<dbReference type="InterPro" id="IPR045298">
    <property type="entry name" value="Complex1_LYR_LYRM7"/>
</dbReference>
<feature type="domain" description="Complex 1 LYR protein" evidence="10">
    <location>
        <begin position="27"/>
        <end position="59"/>
    </location>
</feature>
<dbReference type="OrthoDB" id="529194at2759"/>
<dbReference type="Proteomes" id="UP000076420">
    <property type="component" value="Unassembled WGS sequence"/>
</dbReference>
<evidence type="ECO:0000256" key="3">
    <source>
        <dbReference type="ARBA" id="ARBA00023128"/>
    </source>
</evidence>
<evidence type="ECO:0000256" key="8">
    <source>
        <dbReference type="ARBA" id="ARBA00031830"/>
    </source>
</evidence>
<dbReference type="AlphaFoldDB" id="A0A2C9M921"/>
<evidence type="ECO:0000256" key="6">
    <source>
        <dbReference type="ARBA" id="ARBA00025809"/>
    </source>
</evidence>
<reference evidence="14 15" key="2">
    <citation type="submission" date="2025-04" db="UniProtKB">
        <authorList>
            <consortium name="RefSeq"/>
        </authorList>
    </citation>
    <scope>IDENTIFICATION</scope>
</reference>
<evidence type="ECO:0000259" key="10">
    <source>
        <dbReference type="Pfam" id="PF05347"/>
    </source>
</evidence>
<dbReference type="GO" id="GO:0005759">
    <property type="term" value="C:mitochondrial matrix"/>
    <property type="evidence" value="ECO:0007669"/>
    <property type="project" value="UniProtKB-SubCell"/>
</dbReference>
<comment type="similarity">
    <text evidence="2">Belongs to the complex I LYR family.</text>
</comment>